<evidence type="ECO:0000313" key="2">
    <source>
        <dbReference type="EMBL" id="GFR01150.1"/>
    </source>
</evidence>
<accession>A0A8X6L975</accession>
<comment type="caution">
    <text evidence="2">The sequence shown here is derived from an EMBL/GenBank/DDBJ whole genome shotgun (WGS) entry which is preliminary data.</text>
</comment>
<dbReference type="EMBL" id="BMAO01005384">
    <property type="protein sequence ID" value="GFR01150.1"/>
    <property type="molecule type" value="Genomic_DNA"/>
</dbReference>
<dbReference type="AlphaFoldDB" id="A0A8X6L975"/>
<reference evidence="2" key="1">
    <citation type="submission" date="2020-07" db="EMBL/GenBank/DDBJ databases">
        <title>Multicomponent nature underlies the extraordinary mechanical properties of spider dragline silk.</title>
        <authorList>
            <person name="Kono N."/>
            <person name="Nakamura H."/>
            <person name="Mori M."/>
            <person name="Yoshida Y."/>
            <person name="Ohtoshi R."/>
            <person name="Malay A.D."/>
            <person name="Moran D.A.P."/>
            <person name="Tomita M."/>
            <person name="Numata K."/>
            <person name="Arakawa K."/>
        </authorList>
    </citation>
    <scope>NUCLEOTIDE SEQUENCE</scope>
</reference>
<proteinExistence type="predicted"/>
<sequence>MNGLEKTVEHKKTDNDGTDGAIEVCNTIIYICIAFLHSGFPVAAASIFCATVLGVRYRHSNCSVLVISFRHNEYAITSKDIKPSIRSFTVQFRLCFKCLQGTALRNKGGSKAICPHRQFYTLADHSGTARTR</sequence>
<name>A0A8X6L975_TRICU</name>
<keyword evidence="1" id="KW-0472">Membrane</keyword>
<feature type="transmembrane region" description="Helical" evidence="1">
    <location>
        <begin position="28"/>
        <end position="55"/>
    </location>
</feature>
<dbReference type="Proteomes" id="UP000887116">
    <property type="component" value="Unassembled WGS sequence"/>
</dbReference>
<evidence type="ECO:0000313" key="3">
    <source>
        <dbReference type="Proteomes" id="UP000887116"/>
    </source>
</evidence>
<keyword evidence="3" id="KW-1185">Reference proteome</keyword>
<keyword evidence="1" id="KW-1133">Transmembrane helix</keyword>
<protein>
    <submittedName>
        <fullName evidence="2">Uncharacterized protein</fullName>
    </submittedName>
</protein>
<organism evidence="2 3">
    <name type="scientific">Trichonephila clavata</name>
    <name type="common">Joro spider</name>
    <name type="synonym">Nephila clavata</name>
    <dbReference type="NCBI Taxonomy" id="2740835"/>
    <lineage>
        <taxon>Eukaryota</taxon>
        <taxon>Metazoa</taxon>
        <taxon>Ecdysozoa</taxon>
        <taxon>Arthropoda</taxon>
        <taxon>Chelicerata</taxon>
        <taxon>Arachnida</taxon>
        <taxon>Araneae</taxon>
        <taxon>Araneomorphae</taxon>
        <taxon>Entelegynae</taxon>
        <taxon>Araneoidea</taxon>
        <taxon>Nephilidae</taxon>
        <taxon>Trichonephila</taxon>
    </lineage>
</organism>
<keyword evidence="1" id="KW-0812">Transmembrane</keyword>
<gene>
    <name evidence="2" type="ORF">TNCT_238161</name>
</gene>
<evidence type="ECO:0000256" key="1">
    <source>
        <dbReference type="SAM" id="Phobius"/>
    </source>
</evidence>